<evidence type="ECO:0000313" key="3">
    <source>
        <dbReference type="Proteomes" id="UP000663850"/>
    </source>
</evidence>
<dbReference type="AlphaFoldDB" id="A0A8H2XDT9"/>
<evidence type="ECO:0000256" key="1">
    <source>
        <dbReference type="SAM" id="MobiDB-lite"/>
    </source>
</evidence>
<comment type="caution">
    <text evidence="2">The sequence shown here is derived from an EMBL/GenBank/DDBJ whole genome shotgun (WGS) entry which is preliminary data.</text>
</comment>
<name>A0A8H2XDT9_9AGAM</name>
<dbReference type="EMBL" id="CAJMWZ010000466">
    <property type="protein sequence ID" value="CAE6419766.1"/>
    <property type="molecule type" value="Genomic_DNA"/>
</dbReference>
<organism evidence="2 3">
    <name type="scientific">Rhizoctonia solani</name>
    <dbReference type="NCBI Taxonomy" id="456999"/>
    <lineage>
        <taxon>Eukaryota</taxon>
        <taxon>Fungi</taxon>
        <taxon>Dikarya</taxon>
        <taxon>Basidiomycota</taxon>
        <taxon>Agaricomycotina</taxon>
        <taxon>Agaricomycetes</taxon>
        <taxon>Cantharellales</taxon>
        <taxon>Ceratobasidiaceae</taxon>
        <taxon>Rhizoctonia</taxon>
    </lineage>
</organism>
<proteinExistence type="predicted"/>
<gene>
    <name evidence="2" type="ORF">RDB_LOCUS8702</name>
</gene>
<feature type="region of interest" description="Disordered" evidence="1">
    <location>
        <begin position="152"/>
        <end position="179"/>
    </location>
</feature>
<protein>
    <submittedName>
        <fullName evidence="2">Uncharacterized protein</fullName>
    </submittedName>
</protein>
<sequence length="198" mass="22991">MENPNERLSCRGILDMHPKSKRIDPDRRFEVARELRRVFSGMYPKVRLVYHRLAATESKAEHVYVFFNSYFTRQQFCRRRNIHNPLRTTYTYNGGHAEVPEYVLQEIEGILNTTGPGAVIFSGPLFDHADHEDPDTDAEGIKALYKMLLSMTSEESEGDTQGPSNDRHPEPTQSKLREMSLRQILLDRKLLKDQPKQD</sequence>
<reference evidence="2" key="1">
    <citation type="submission" date="2021-01" db="EMBL/GenBank/DDBJ databases">
        <authorList>
            <person name="Kaushik A."/>
        </authorList>
    </citation>
    <scope>NUCLEOTIDE SEQUENCE</scope>
    <source>
        <strain evidence="2">Type strain: AG8-Rh-89/</strain>
    </source>
</reference>
<dbReference type="Proteomes" id="UP000663850">
    <property type="component" value="Unassembled WGS sequence"/>
</dbReference>
<feature type="compositionally biased region" description="Basic and acidic residues" evidence="1">
    <location>
        <begin position="165"/>
        <end position="179"/>
    </location>
</feature>
<accession>A0A8H2XDT9</accession>
<evidence type="ECO:0000313" key="2">
    <source>
        <dbReference type="EMBL" id="CAE6419766.1"/>
    </source>
</evidence>